<dbReference type="Proteomes" id="UP000606974">
    <property type="component" value="Unassembled WGS sequence"/>
</dbReference>
<feature type="binding site" description="axial binding residue" evidence="6">
    <location>
        <position position="510"/>
    </location>
    <ligand>
        <name>heme</name>
        <dbReference type="ChEBI" id="CHEBI:30413"/>
    </ligand>
    <ligandPart>
        <name>Fe</name>
        <dbReference type="ChEBI" id="CHEBI:18248"/>
    </ligandPart>
</feature>
<dbReference type="SUPFAM" id="SSF48264">
    <property type="entry name" value="Cytochrome P450"/>
    <property type="match status" value="1"/>
</dbReference>
<gene>
    <name evidence="9" type="ORF">GJ744_006149</name>
</gene>
<dbReference type="CDD" id="cd11070">
    <property type="entry name" value="CYP56-like"/>
    <property type="match status" value="1"/>
</dbReference>
<dbReference type="OrthoDB" id="1470350at2759"/>
<evidence type="ECO:0000256" key="2">
    <source>
        <dbReference type="ARBA" id="ARBA00010617"/>
    </source>
</evidence>
<keyword evidence="6 7" id="KW-0349">Heme</keyword>
<feature type="signal peptide" evidence="8">
    <location>
        <begin position="1"/>
        <end position="21"/>
    </location>
</feature>
<dbReference type="PRINTS" id="PR00385">
    <property type="entry name" value="P450"/>
</dbReference>
<reference evidence="9" key="1">
    <citation type="submission" date="2020-02" db="EMBL/GenBank/DDBJ databases">
        <authorList>
            <person name="Palmer J.M."/>
        </authorList>
    </citation>
    <scope>NUCLEOTIDE SEQUENCE</scope>
    <source>
        <strain evidence="9">EPUS1.4</strain>
        <tissue evidence="9">Thallus</tissue>
    </source>
</reference>
<dbReference type="AlphaFoldDB" id="A0A8H7A871"/>
<dbReference type="GO" id="GO:0020037">
    <property type="term" value="F:heme binding"/>
    <property type="evidence" value="ECO:0007669"/>
    <property type="project" value="InterPro"/>
</dbReference>
<name>A0A8H7A871_9EURO</name>
<keyword evidence="3 6" id="KW-0479">Metal-binding</keyword>
<dbReference type="EMBL" id="JAACFV010000273">
    <property type="protein sequence ID" value="KAF7502306.1"/>
    <property type="molecule type" value="Genomic_DNA"/>
</dbReference>
<organism evidence="9 10">
    <name type="scientific">Endocarpon pusillum</name>
    <dbReference type="NCBI Taxonomy" id="364733"/>
    <lineage>
        <taxon>Eukaryota</taxon>
        <taxon>Fungi</taxon>
        <taxon>Dikarya</taxon>
        <taxon>Ascomycota</taxon>
        <taxon>Pezizomycotina</taxon>
        <taxon>Eurotiomycetes</taxon>
        <taxon>Chaetothyriomycetidae</taxon>
        <taxon>Verrucariales</taxon>
        <taxon>Verrucariaceae</taxon>
        <taxon>Endocarpon</taxon>
    </lineage>
</organism>
<dbReference type="GO" id="GO:0005506">
    <property type="term" value="F:iron ion binding"/>
    <property type="evidence" value="ECO:0007669"/>
    <property type="project" value="InterPro"/>
</dbReference>
<evidence type="ECO:0000256" key="1">
    <source>
        <dbReference type="ARBA" id="ARBA00001971"/>
    </source>
</evidence>
<dbReference type="PANTHER" id="PTHR24305:SF166">
    <property type="entry name" value="CYTOCHROME P450 12A4, MITOCHONDRIAL-RELATED"/>
    <property type="match status" value="1"/>
</dbReference>
<dbReference type="InterPro" id="IPR050121">
    <property type="entry name" value="Cytochrome_P450_monoxygenase"/>
</dbReference>
<dbReference type="InterPro" id="IPR017972">
    <property type="entry name" value="Cyt_P450_CS"/>
</dbReference>
<evidence type="ECO:0000256" key="6">
    <source>
        <dbReference type="PIRSR" id="PIRSR602401-1"/>
    </source>
</evidence>
<protein>
    <recommendedName>
        <fullName evidence="11">Cytochrome P450</fullName>
    </recommendedName>
</protein>
<dbReference type="InterPro" id="IPR036396">
    <property type="entry name" value="Cyt_P450_sf"/>
</dbReference>
<feature type="chain" id="PRO_5034803821" description="Cytochrome P450" evidence="8">
    <location>
        <begin position="22"/>
        <end position="578"/>
    </location>
</feature>
<evidence type="ECO:0008006" key="11">
    <source>
        <dbReference type="Google" id="ProtNLM"/>
    </source>
</evidence>
<keyword evidence="7" id="KW-0503">Monooxygenase</keyword>
<evidence type="ECO:0000256" key="8">
    <source>
        <dbReference type="SAM" id="SignalP"/>
    </source>
</evidence>
<keyword evidence="5 6" id="KW-0408">Iron</keyword>
<sequence>MKLLIISCILLLLWLARLAFSFYVNRQQAQRIGLPIIISPIEPSNPAWILGQKIVMPLLRRLPFRLGKWVKVCYRGSQYDNKYAIHAELGDAWTLVTPSGNSVFLADSDAVEYVLRNRNSFPKPTRIYQLFEIFGPNLLTSEGDTFKRHRKVCGAFPFSERRMASVWREALCQASQLQEYWLSNKHRALSSTVEDATVLTMHVLTFAAFNIAYPFRRGNDISAKDMDFRDAFSFLLCNSLIIAGVPRQILEMPFIPLSWAKVGQAIHTVKAYIQVLIEQEKALYIGGSIGGHNLVSDLVRDSWDSKQATTFPKKRYSLSTTLPRMSLTEAEIFSNVFMFMAAGHDTVTQTLSYSILYLATYPEWQRWIAEEIQAITLDNADIEKWDYEALFPRFKRCKAIMFEILRLAPIIAAIPKYTAERDQNITAAGKTFTIPRRTLVFPNMMALHTHPTYWGADATSFRPSRWVTTDAEDKHPESVGCPTVSSLARESLLVPPRGFYFPWSDGPRACPGKKLAQVEVTAVLAYLFRDHFVEMVLRPNETFAAAQQRFAAKLHEYRLMFSLKIRDPKNMVVRWVQQ</sequence>
<dbReference type="PRINTS" id="PR00463">
    <property type="entry name" value="EP450I"/>
</dbReference>
<dbReference type="GO" id="GO:0004497">
    <property type="term" value="F:monooxygenase activity"/>
    <property type="evidence" value="ECO:0007669"/>
    <property type="project" value="UniProtKB-KW"/>
</dbReference>
<dbReference type="InterPro" id="IPR001128">
    <property type="entry name" value="Cyt_P450"/>
</dbReference>
<comment type="similarity">
    <text evidence="2 7">Belongs to the cytochrome P450 family.</text>
</comment>
<evidence type="ECO:0000313" key="9">
    <source>
        <dbReference type="EMBL" id="KAF7502306.1"/>
    </source>
</evidence>
<comment type="cofactor">
    <cofactor evidence="1 6">
        <name>heme</name>
        <dbReference type="ChEBI" id="CHEBI:30413"/>
    </cofactor>
</comment>
<keyword evidence="4 7" id="KW-0560">Oxidoreductase</keyword>
<comment type="caution">
    <text evidence="9">The sequence shown here is derived from an EMBL/GenBank/DDBJ whole genome shotgun (WGS) entry which is preliminary data.</text>
</comment>
<dbReference type="InterPro" id="IPR002401">
    <property type="entry name" value="Cyt_P450_E_grp-I"/>
</dbReference>
<accession>A0A8H7A871</accession>
<evidence type="ECO:0000256" key="5">
    <source>
        <dbReference type="ARBA" id="ARBA00023004"/>
    </source>
</evidence>
<dbReference type="Gene3D" id="1.10.630.10">
    <property type="entry name" value="Cytochrome P450"/>
    <property type="match status" value="1"/>
</dbReference>
<evidence type="ECO:0000256" key="4">
    <source>
        <dbReference type="ARBA" id="ARBA00023002"/>
    </source>
</evidence>
<evidence type="ECO:0000256" key="7">
    <source>
        <dbReference type="RuleBase" id="RU000461"/>
    </source>
</evidence>
<dbReference type="Pfam" id="PF00067">
    <property type="entry name" value="p450"/>
    <property type="match status" value="1"/>
</dbReference>
<keyword evidence="10" id="KW-1185">Reference proteome</keyword>
<dbReference type="PROSITE" id="PS00086">
    <property type="entry name" value="CYTOCHROME_P450"/>
    <property type="match status" value="1"/>
</dbReference>
<dbReference type="GO" id="GO:0016705">
    <property type="term" value="F:oxidoreductase activity, acting on paired donors, with incorporation or reduction of molecular oxygen"/>
    <property type="evidence" value="ECO:0007669"/>
    <property type="project" value="InterPro"/>
</dbReference>
<dbReference type="PANTHER" id="PTHR24305">
    <property type="entry name" value="CYTOCHROME P450"/>
    <property type="match status" value="1"/>
</dbReference>
<proteinExistence type="inferred from homology"/>
<evidence type="ECO:0000313" key="10">
    <source>
        <dbReference type="Proteomes" id="UP000606974"/>
    </source>
</evidence>
<evidence type="ECO:0000256" key="3">
    <source>
        <dbReference type="ARBA" id="ARBA00022723"/>
    </source>
</evidence>
<keyword evidence="8" id="KW-0732">Signal</keyword>